<keyword evidence="1" id="KW-0812">Transmembrane</keyword>
<gene>
    <name evidence="2" type="ORF">FAM09_30355</name>
</gene>
<comment type="caution">
    <text evidence="2">The sequence shown here is derived from an EMBL/GenBank/DDBJ whole genome shotgun (WGS) entry which is preliminary data.</text>
</comment>
<dbReference type="RefSeq" id="WP_136580938.1">
    <property type="nucleotide sequence ID" value="NZ_STFF01000017.1"/>
</dbReference>
<protein>
    <recommendedName>
        <fullName evidence="4">PKD domain-containing protein</fullName>
    </recommendedName>
</protein>
<dbReference type="EMBL" id="STFF01000017">
    <property type="protein sequence ID" value="THU30206.1"/>
    <property type="molecule type" value="Genomic_DNA"/>
</dbReference>
<evidence type="ECO:0000256" key="1">
    <source>
        <dbReference type="SAM" id="Phobius"/>
    </source>
</evidence>
<proteinExistence type="predicted"/>
<dbReference type="Gene3D" id="2.60.40.10">
    <property type="entry name" value="Immunoglobulins"/>
    <property type="match status" value="2"/>
</dbReference>
<reference evidence="2 3" key="1">
    <citation type="submission" date="2019-04" db="EMBL/GenBank/DDBJ databases">
        <title>Niastella caeni sp. nov., isolated from activated sludge.</title>
        <authorList>
            <person name="Sheng M."/>
        </authorList>
    </citation>
    <scope>NUCLEOTIDE SEQUENCE [LARGE SCALE GENOMIC DNA]</scope>
    <source>
        <strain evidence="2 3">HX-2-15</strain>
    </source>
</reference>
<sequence>MKENSNPYKTKNTGRQARHFWSAFLLWLRLLVLSFTRNKEELEGIFFHERVPAFLNKMHLANIPTPSLKNKKMPHTHSAKLLIKWGLMLLFTAFGTNAIAQAPPPTPGDHSVCINTTKEYGVVLTTGSTYAWSITPNTGFTLTPHPTYPNLITVTWTAVGVYTVRVVETNAEGCVGDTVSIVVTVNPLPTVVVNSSTVCEGIAATITATPGEPGTYSYAWTVPAGVPDPGNVASFTSTVAGTYSVVIINTATGCVSASASGTVTVNPLPVCSITGNNNVCPGTTNTYSGPLGMSTYSWSISGNATISGATNGQTVSVLTNNSCGSFTLNLTIIDTNGCTSTCNQTFDITQPPFTYNQPADTTVAACTFADQASLNAAIAAWVTQRTSAIAATGGCAPQVTSNFTNQSINLCDGGNITITWTITDKCDTTTVDAIYTVTPAPALAFNQPADTTVAACTFADQASLNAAIAAWVTQRTGAIAATGGCAPQVTSNFTNQSINLCDGGNITITWTI</sequence>
<organism evidence="2 3">
    <name type="scientific">Niastella caeni</name>
    <dbReference type="NCBI Taxonomy" id="2569763"/>
    <lineage>
        <taxon>Bacteria</taxon>
        <taxon>Pseudomonadati</taxon>
        <taxon>Bacteroidota</taxon>
        <taxon>Chitinophagia</taxon>
        <taxon>Chitinophagales</taxon>
        <taxon>Chitinophagaceae</taxon>
        <taxon>Niastella</taxon>
    </lineage>
</organism>
<accession>A0A4V4GYU8</accession>
<dbReference type="Proteomes" id="UP000306918">
    <property type="component" value="Unassembled WGS sequence"/>
</dbReference>
<evidence type="ECO:0000313" key="3">
    <source>
        <dbReference type="Proteomes" id="UP000306918"/>
    </source>
</evidence>
<dbReference type="AlphaFoldDB" id="A0A4V4GYU8"/>
<feature type="non-terminal residue" evidence="2">
    <location>
        <position position="512"/>
    </location>
</feature>
<dbReference type="SUPFAM" id="SSF49299">
    <property type="entry name" value="PKD domain"/>
    <property type="match status" value="1"/>
</dbReference>
<evidence type="ECO:0000313" key="2">
    <source>
        <dbReference type="EMBL" id="THU30206.1"/>
    </source>
</evidence>
<keyword evidence="3" id="KW-1185">Reference proteome</keyword>
<dbReference type="OrthoDB" id="677148at2"/>
<dbReference type="InterPro" id="IPR013783">
    <property type="entry name" value="Ig-like_fold"/>
</dbReference>
<evidence type="ECO:0008006" key="4">
    <source>
        <dbReference type="Google" id="ProtNLM"/>
    </source>
</evidence>
<dbReference type="InterPro" id="IPR035986">
    <property type="entry name" value="PKD_dom_sf"/>
</dbReference>
<keyword evidence="1" id="KW-1133">Transmembrane helix</keyword>
<name>A0A4V4GYU8_9BACT</name>
<feature type="transmembrane region" description="Helical" evidence="1">
    <location>
        <begin position="20"/>
        <end position="36"/>
    </location>
</feature>
<keyword evidence="1" id="KW-0472">Membrane</keyword>